<keyword evidence="1" id="KW-0694">RNA-binding</keyword>
<dbReference type="PANTHER" id="PTHR37426">
    <property type="entry name" value="RIBOSOMAL RNA LARGE SUBUNIT METHYLTRANSFERASE J"/>
    <property type="match status" value="1"/>
</dbReference>
<keyword evidence="1" id="KW-0949">S-adenosyl-L-methionine</keyword>
<comment type="caution">
    <text evidence="2">The sequence shown here is derived from an EMBL/GenBank/DDBJ whole genome shotgun (WGS) entry which is preliminary data.</text>
</comment>
<keyword evidence="1" id="KW-0489">Methyltransferase</keyword>
<name>A0ABV0BKF3_9HYPH</name>
<evidence type="ECO:0000313" key="2">
    <source>
        <dbReference type="EMBL" id="MEN3931245.1"/>
    </source>
</evidence>
<dbReference type="Gene3D" id="3.40.50.150">
    <property type="entry name" value="Vaccinia Virus protein VP39"/>
    <property type="match status" value="1"/>
</dbReference>
<dbReference type="Pfam" id="PF04378">
    <property type="entry name" value="RsmJ"/>
    <property type="match status" value="1"/>
</dbReference>
<feature type="binding site" evidence="1">
    <location>
        <begin position="144"/>
        <end position="145"/>
    </location>
    <ligand>
        <name>S-adenosyl-L-methionine</name>
        <dbReference type="ChEBI" id="CHEBI:59789"/>
    </ligand>
</feature>
<dbReference type="EC" id="2.1.1.266" evidence="1"/>
<dbReference type="PANTHER" id="PTHR37426:SF1">
    <property type="entry name" value="RIBOSOMAL RNA LARGE SUBUNIT METHYLTRANSFERASE J"/>
    <property type="match status" value="1"/>
</dbReference>
<feature type="binding site" evidence="1">
    <location>
        <position position="41"/>
    </location>
    <ligand>
        <name>S-adenosyl-L-methionine</name>
        <dbReference type="ChEBI" id="CHEBI:59789"/>
    </ligand>
</feature>
<evidence type="ECO:0000313" key="3">
    <source>
        <dbReference type="Proteomes" id="UP001418637"/>
    </source>
</evidence>
<feature type="active site" description="Proton acceptor" evidence="1">
    <location>
        <position position="165"/>
    </location>
</feature>
<comment type="function">
    <text evidence="1">Specifically methylates the adenine in position 2030 of 23S rRNA.</text>
</comment>
<keyword evidence="1" id="KW-0698">rRNA processing</keyword>
<dbReference type="Proteomes" id="UP001418637">
    <property type="component" value="Unassembled WGS sequence"/>
</dbReference>
<dbReference type="EMBL" id="JBBYXI010000003">
    <property type="protein sequence ID" value="MEN3931245.1"/>
    <property type="molecule type" value="Genomic_DNA"/>
</dbReference>
<dbReference type="SUPFAM" id="SSF53335">
    <property type="entry name" value="S-adenosyl-L-methionine-dependent methyltransferases"/>
    <property type="match status" value="1"/>
</dbReference>
<keyword evidence="3" id="KW-1185">Reference proteome</keyword>
<gene>
    <name evidence="1 2" type="primary">rlmJ</name>
    <name evidence="2" type="ORF">WJT86_09265</name>
</gene>
<feature type="binding site" evidence="1">
    <location>
        <position position="165"/>
    </location>
    <ligand>
        <name>S-adenosyl-L-methionine</name>
        <dbReference type="ChEBI" id="CHEBI:59789"/>
    </ligand>
</feature>
<proteinExistence type="inferred from homology"/>
<dbReference type="RefSeq" id="WP_346337283.1">
    <property type="nucleotide sequence ID" value="NZ_JBBYXI010000003.1"/>
</dbReference>
<feature type="binding site" evidence="1">
    <location>
        <position position="119"/>
    </location>
    <ligand>
        <name>S-adenosyl-L-methionine</name>
        <dbReference type="ChEBI" id="CHEBI:59789"/>
    </ligand>
</feature>
<accession>A0ABV0BKF3</accession>
<keyword evidence="1" id="KW-0808">Transferase</keyword>
<comment type="subunit">
    <text evidence="1">Monomer.</text>
</comment>
<reference evidence="2 3" key="1">
    <citation type="submission" date="2024-04" db="EMBL/GenBank/DDBJ databases">
        <title>A novel species isolated from cricket.</title>
        <authorList>
            <person name="Wang H.-C."/>
        </authorList>
    </citation>
    <scope>NUCLEOTIDE SEQUENCE [LARGE SCALE GENOMIC DNA]</scope>
    <source>
        <strain evidence="2 3">WL0021</strain>
    </source>
</reference>
<organism evidence="2 3">
    <name type="scientific">Hohaiivirga grylli</name>
    <dbReference type="NCBI Taxonomy" id="3133970"/>
    <lineage>
        <taxon>Bacteria</taxon>
        <taxon>Pseudomonadati</taxon>
        <taxon>Pseudomonadota</taxon>
        <taxon>Alphaproteobacteria</taxon>
        <taxon>Hyphomicrobiales</taxon>
        <taxon>Methylobacteriaceae</taxon>
        <taxon>Hohaiivirga</taxon>
    </lineage>
</organism>
<dbReference type="InterPro" id="IPR029063">
    <property type="entry name" value="SAM-dependent_MTases_sf"/>
</dbReference>
<feature type="site" description="Interaction with substrate rRNA" evidence="1">
    <location>
        <position position="3"/>
    </location>
</feature>
<sequence>MNYRHAFHAGNFADVMKHALLTRLLSYLAKKDKPFRVIDTHSGVGLYALDGDEASRTGEWLEGVAKLEQPFPPAVEELLVDYRRILADVKARYGETIYPGSPAITREMLRRQDRAILVELHPVDAEELKARYNSVSNIKVMHLDGWTALQSLIPPKENRGLVLIDPPFEKTDEFQRITREVVKAVHKWSNGVYAIWYPIKDQRQITRWADDLGQQLVRPALRLELMIDSGVDITRLNGCGLIVINPPWTLKAEAEVLLPALVERLGLNKKASCVIEELGPAQ</sequence>
<feature type="binding site" evidence="1">
    <location>
        <position position="101"/>
    </location>
    <ligand>
        <name>S-adenosyl-L-methionine</name>
        <dbReference type="ChEBI" id="CHEBI:59789"/>
    </ligand>
</feature>
<dbReference type="HAMAP" id="MF_00934">
    <property type="entry name" value="23SrRNA_methyltr_J"/>
    <property type="match status" value="1"/>
</dbReference>
<comment type="catalytic activity">
    <reaction evidence="1">
        <text>adenosine(2030) in 23S rRNA + S-adenosyl-L-methionine = N(6)-methyladenosine(2030) in 23S rRNA + S-adenosyl-L-homocysteine + H(+)</text>
        <dbReference type="Rhea" id="RHEA:43736"/>
        <dbReference type="Rhea" id="RHEA-COMP:10668"/>
        <dbReference type="Rhea" id="RHEA-COMP:10669"/>
        <dbReference type="ChEBI" id="CHEBI:15378"/>
        <dbReference type="ChEBI" id="CHEBI:57856"/>
        <dbReference type="ChEBI" id="CHEBI:59789"/>
        <dbReference type="ChEBI" id="CHEBI:74411"/>
        <dbReference type="ChEBI" id="CHEBI:74449"/>
        <dbReference type="EC" id="2.1.1.266"/>
    </reaction>
</comment>
<dbReference type="InterPro" id="IPR007473">
    <property type="entry name" value="RlmJ"/>
</dbReference>
<feature type="binding site" evidence="1">
    <location>
        <position position="18"/>
    </location>
    <ligand>
        <name>S-adenosyl-L-methionine</name>
        <dbReference type="ChEBI" id="CHEBI:59789"/>
    </ligand>
</feature>
<comment type="similarity">
    <text evidence="1">Belongs to the RlmJ family.</text>
</comment>
<evidence type="ECO:0000256" key="1">
    <source>
        <dbReference type="HAMAP-Rule" id="MF_00934"/>
    </source>
</evidence>
<protein>
    <recommendedName>
        <fullName evidence="1">Ribosomal RNA large subunit methyltransferase J</fullName>
        <ecNumber evidence="1">2.1.1.266</ecNumber>
    </recommendedName>
    <alternativeName>
        <fullName evidence="1">23S rRNA (adenine(2030)-N6)-methyltransferase</fullName>
    </alternativeName>
    <alternativeName>
        <fullName evidence="1">23S rRNA m6A2030 methyltransferase</fullName>
    </alternativeName>
</protein>